<protein>
    <recommendedName>
        <fullName evidence="2">3-keto-alpha-glucoside-1,2-lyase/3-keto-2-hydroxy-glucal hydratase domain-containing protein</fullName>
    </recommendedName>
</protein>
<proteinExistence type="predicted"/>
<dbReference type="AlphaFoldDB" id="A0A829YCF3"/>
<reference evidence="4" key="1">
    <citation type="submission" date="2020-01" db="EMBL/GenBank/DDBJ databases">
        <title>'Steroidobacter agaridevorans' sp. nov., agar-degrading bacteria isolated from rhizosphere soils.</title>
        <authorList>
            <person name="Ikenaga M."/>
            <person name="Kataoka M."/>
            <person name="Murouchi A."/>
            <person name="Katsuragi S."/>
            <person name="Sakai M."/>
        </authorList>
    </citation>
    <scope>NUCLEOTIDE SEQUENCE [LARGE SCALE GENOMIC DNA]</scope>
    <source>
        <strain evidence="4">YU21-B</strain>
    </source>
</reference>
<feature type="signal peptide" evidence="1">
    <location>
        <begin position="1"/>
        <end position="20"/>
    </location>
</feature>
<evidence type="ECO:0000256" key="1">
    <source>
        <dbReference type="SAM" id="SignalP"/>
    </source>
</evidence>
<feature type="chain" id="PRO_5032894832" description="3-keto-alpha-glucoside-1,2-lyase/3-keto-2-hydroxy-glucal hydratase domain-containing protein" evidence="1">
    <location>
        <begin position="21"/>
        <end position="446"/>
    </location>
</feature>
<keyword evidence="4" id="KW-1185">Reference proteome</keyword>
<dbReference type="InterPro" id="IPR010496">
    <property type="entry name" value="AL/BT2_dom"/>
</dbReference>
<accession>A0A829YCF3</accession>
<evidence type="ECO:0000259" key="2">
    <source>
        <dbReference type="Pfam" id="PF06439"/>
    </source>
</evidence>
<dbReference type="EMBL" id="BLJN01000002">
    <property type="protein sequence ID" value="GFE80508.1"/>
    <property type="molecule type" value="Genomic_DNA"/>
</dbReference>
<dbReference type="Proteomes" id="UP000445000">
    <property type="component" value="Unassembled WGS sequence"/>
</dbReference>
<sequence length="446" mass="49378">MKFVLTCLATLPWVAGLAHAAGAAESESLFDGKTLNGWRVVNGSAKYEVVDGAIVGTTTAGSPNSFLASDRTFGDFILEFEAKQTVGPTNSGVQFRSQSKPEIMQGRVHGPQMDLDPSERQWTGGLYDEAMSGWWYPGTLNPQPGLYKFDEWNQIRIEAIGPSMRTWVNGQLSAYVLDATYKDGFIALQVHSIDKPEEAGRQIHWRNLRIKEHPTASPAEAKIFVRNTLPNDLSEVERKQGWQLLWDGTSTAGWRSAKGDAFPTRGWKVDDGELVVTGGGGGDIVTEKTFRAFELQLDFKLTPGANSGIKYYVGDYGTGDALGLEYQLLDDERHADAKQGKDGNRTIASLYDIQPRGRLMTNVGLAPKVGEWQHARIVARADGSIEHWLNGVQVLTFKRGSEDFQRRVADSKFKDIAGFGKLEEGRILLQDHGDEVRFRSIKIRAL</sequence>
<name>A0A829YCF3_9GAMM</name>
<evidence type="ECO:0000313" key="3">
    <source>
        <dbReference type="EMBL" id="GFE80508.1"/>
    </source>
</evidence>
<feature type="domain" description="3-keto-alpha-glucoside-1,2-lyase/3-keto-2-hydroxy-glucal hydratase" evidence="2">
    <location>
        <begin position="26"/>
        <end position="211"/>
    </location>
</feature>
<organism evidence="3 4">
    <name type="scientific">Steroidobacter agaridevorans</name>
    <dbReference type="NCBI Taxonomy" id="2695856"/>
    <lineage>
        <taxon>Bacteria</taxon>
        <taxon>Pseudomonadati</taxon>
        <taxon>Pseudomonadota</taxon>
        <taxon>Gammaproteobacteria</taxon>
        <taxon>Steroidobacterales</taxon>
        <taxon>Steroidobacteraceae</taxon>
        <taxon>Steroidobacter</taxon>
    </lineage>
</organism>
<dbReference type="Pfam" id="PF06439">
    <property type="entry name" value="3keto-disac_hyd"/>
    <property type="match status" value="2"/>
</dbReference>
<feature type="domain" description="3-keto-alpha-glucoside-1,2-lyase/3-keto-2-hydroxy-glucal hydratase" evidence="2">
    <location>
        <begin position="241"/>
        <end position="444"/>
    </location>
</feature>
<gene>
    <name evidence="3" type="ORF">GCM10011487_25080</name>
</gene>
<dbReference type="RefSeq" id="WP_161812181.1">
    <property type="nucleotide sequence ID" value="NZ_BLJN01000002.1"/>
</dbReference>
<comment type="caution">
    <text evidence="3">The sequence shown here is derived from an EMBL/GenBank/DDBJ whole genome shotgun (WGS) entry which is preliminary data.</text>
</comment>
<evidence type="ECO:0000313" key="4">
    <source>
        <dbReference type="Proteomes" id="UP000445000"/>
    </source>
</evidence>
<dbReference type="GO" id="GO:0016787">
    <property type="term" value="F:hydrolase activity"/>
    <property type="evidence" value="ECO:0007669"/>
    <property type="project" value="InterPro"/>
</dbReference>
<keyword evidence="1" id="KW-0732">Signal</keyword>
<dbReference type="Gene3D" id="2.60.120.560">
    <property type="entry name" value="Exo-inulinase, domain 1"/>
    <property type="match status" value="2"/>
</dbReference>